<reference evidence="1" key="1">
    <citation type="journal article" date="2019" name="bioRxiv">
        <title>The Genome of the Zebra Mussel, Dreissena polymorpha: A Resource for Invasive Species Research.</title>
        <authorList>
            <person name="McCartney M.A."/>
            <person name="Auch B."/>
            <person name="Kono T."/>
            <person name="Mallez S."/>
            <person name="Zhang Y."/>
            <person name="Obille A."/>
            <person name="Becker A."/>
            <person name="Abrahante J.E."/>
            <person name="Garbe J."/>
            <person name="Badalamenti J.P."/>
            <person name="Herman A."/>
            <person name="Mangelson H."/>
            <person name="Liachko I."/>
            <person name="Sullivan S."/>
            <person name="Sone E.D."/>
            <person name="Koren S."/>
            <person name="Silverstein K.A.T."/>
            <person name="Beckman K.B."/>
            <person name="Gohl D.M."/>
        </authorList>
    </citation>
    <scope>NUCLEOTIDE SEQUENCE</scope>
    <source>
        <strain evidence="1">Duluth1</strain>
        <tissue evidence="1">Whole animal</tissue>
    </source>
</reference>
<evidence type="ECO:0000313" key="2">
    <source>
        <dbReference type="Proteomes" id="UP000828390"/>
    </source>
</evidence>
<comment type="caution">
    <text evidence="1">The sequence shown here is derived from an EMBL/GenBank/DDBJ whole genome shotgun (WGS) entry which is preliminary data.</text>
</comment>
<organism evidence="1 2">
    <name type="scientific">Dreissena polymorpha</name>
    <name type="common">Zebra mussel</name>
    <name type="synonym">Mytilus polymorpha</name>
    <dbReference type="NCBI Taxonomy" id="45954"/>
    <lineage>
        <taxon>Eukaryota</taxon>
        <taxon>Metazoa</taxon>
        <taxon>Spiralia</taxon>
        <taxon>Lophotrochozoa</taxon>
        <taxon>Mollusca</taxon>
        <taxon>Bivalvia</taxon>
        <taxon>Autobranchia</taxon>
        <taxon>Heteroconchia</taxon>
        <taxon>Euheterodonta</taxon>
        <taxon>Imparidentia</taxon>
        <taxon>Neoheterodontei</taxon>
        <taxon>Myida</taxon>
        <taxon>Dreissenoidea</taxon>
        <taxon>Dreissenidae</taxon>
        <taxon>Dreissena</taxon>
    </lineage>
</organism>
<accession>A0A9D4IGH7</accession>
<dbReference type="EMBL" id="JAIWYP010000009">
    <property type="protein sequence ID" value="KAH3771607.1"/>
    <property type="molecule type" value="Genomic_DNA"/>
</dbReference>
<name>A0A9D4IGH7_DREPO</name>
<protein>
    <submittedName>
        <fullName evidence="1">Uncharacterized protein</fullName>
    </submittedName>
</protein>
<dbReference type="AlphaFoldDB" id="A0A9D4IGH7"/>
<evidence type="ECO:0000313" key="1">
    <source>
        <dbReference type="EMBL" id="KAH3771607.1"/>
    </source>
</evidence>
<gene>
    <name evidence="1" type="ORF">DPMN_172933</name>
</gene>
<reference evidence="1" key="2">
    <citation type="submission" date="2020-11" db="EMBL/GenBank/DDBJ databases">
        <authorList>
            <person name="McCartney M.A."/>
            <person name="Auch B."/>
            <person name="Kono T."/>
            <person name="Mallez S."/>
            <person name="Becker A."/>
            <person name="Gohl D.M."/>
            <person name="Silverstein K.A.T."/>
            <person name="Koren S."/>
            <person name="Bechman K.B."/>
            <person name="Herman A."/>
            <person name="Abrahante J.E."/>
            <person name="Garbe J."/>
        </authorList>
    </citation>
    <scope>NUCLEOTIDE SEQUENCE</scope>
    <source>
        <strain evidence="1">Duluth1</strain>
        <tissue evidence="1">Whole animal</tissue>
    </source>
</reference>
<sequence length="75" mass="8346">MHKESCFKNDAQTLYEENETVPNYVHAPILYIMIAERLIGCANQKVHMSQGGEQCAASPLFEPGTSRLQGECSTE</sequence>
<keyword evidence="2" id="KW-1185">Reference proteome</keyword>
<dbReference type="Proteomes" id="UP000828390">
    <property type="component" value="Unassembled WGS sequence"/>
</dbReference>
<proteinExistence type="predicted"/>